<dbReference type="RefSeq" id="WP_125003709.1">
    <property type="nucleotide sequence ID" value="NZ_BHYK01000021.1"/>
</dbReference>
<dbReference type="SUPFAM" id="SSF55874">
    <property type="entry name" value="ATPase domain of HSP90 chaperone/DNA topoisomerase II/histidine kinase"/>
    <property type="match status" value="1"/>
</dbReference>
<proteinExistence type="predicted"/>
<evidence type="ECO:0000313" key="2">
    <source>
        <dbReference type="Proteomes" id="UP000287872"/>
    </source>
</evidence>
<evidence type="ECO:0008006" key="3">
    <source>
        <dbReference type="Google" id="ProtNLM"/>
    </source>
</evidence>
<sequence length="613" mass="70963">MTDKLELKVNVINQLRLLRQSTFKDIFCFLDEDIQNAQRAKASKVMITTDFWDKTITIENNGQILTNPQSLFSIADSGWDEDVKNTENPFGMGFFSNITISNFIEIYSGNLHITFDVNKMINTNNTEILIEEVDNYYDGFKLVLNNIDFNFIYEFKIKERVEMLGKYVQNLDVYYNDELQEKKDLLEGDGSPFQIQIEEDNFKGWLSLGDNYSYGDNINIFYKGRLVCKLEDSNYLKGDIHVNDKTLNLTAPDRKDIIRDIKCKIFKETVREYAKMLCEDSLLNGDENEIRNYSNAISFYIDRTKLKNKLKFITFKGRNEKDIKYLKDIALAKSKNKNISSFKNYQLFLNEENNKQSESQIEEVVIKAEVINEVPQAKGIVEHESSSSYRASHTEIPEIKKEETEEQNGEIIIKGDEPVFWLSFDEISQFEFRLNMVRHYNLKVIVARNKIEVGILQLMKETDNVLHISELTESVSLTGYLNNTEAKGTEQRALMIFELISRIIGFNHNIFVIGDLMVTKIVEVKSLAIKNEIIESGITVLRGHSVEKVYIDRSIIDLGGLEGNNDTKLTLLDYKFILTNIYNIIDQAYLLTKDKKKEELMQEVLITLGQGMI</sequence>
<dbReference type="Proteomes" id="UP000287872">
    <property type="component" value="Unassembled WGS sequence"/>
</dbReference>
<name>A0A401UQ84_9CLOT</name>
<dbReference type="AlphaFoldDB" id="A0A401UQ84"/>
<dbReference type="InterPro" id="IPR036890">
    <property type="entry name" value="HATPase_C_sf"/>
</dbReference>
<evidence type="ECO:0000313" key="1">
    <source>
        <dbReference type="EMBL" id="GCD11680.1"/>
    </source>
</evidence>
<organism evidence="1 2">
    <name type="scientific">Clostridium tagluense</name>
    <dbReference type="NCBI Taxonomy" id="360422"/>
    <lineage>
        <taxon>Bacteria</taxon>
        <taxon>Bacillati</taxon>
        <taxon>Bacillota</taxon>
        <taxon>Clostridia</taxon>
        <taxon>Eubacteriales</taxon>
        <taxon>Clostridiaceae</taxon>
        <taxon>Clostridium</taxon>
    </lineage>
</organism>
<dbReference type="Gene3D" id="3.30.565.10">
    <property type="entry name" value="Histidine kinase-like ATPase, C-terminal domain"/>
    <property type="match status" value="1"/>
</dbReference>
<accession>A0A401UQ84</accession>
<dbReference type="OrthoDB" id="8802554at2"/>
<gene>
    <name evidence="1" type="ORF">Ctaglu_33030</name>
</gene>
<protein>
    <recommendedName>
        <fullName evidence="3">ATP-binding protein</fullName>
    </recommendedName>
</protein>
<keyword evidence="2" id="KW-1185">Reference proteome</keyword>
<comment type="caution">
    <text evidence="1">The sequence shown here is derived from an EMBL/GenBank/DDBJ whole genome shotgun (WGS) entry which is preliminary data.</text>
</comment>
<dbReference type="EMBL" id="BHYK01000021">
    <property type="protein sequence ID" value="GCD11680.1"/>
    <property type="molecule type" value="Genomic_DNA"/>
</dbReference>
<reference evidence="1 2" key="1">
    <citation type="submission" date="2018-11" db="EMBL/GenBank/DDBJ databases">
        <title>Genome sequencing and assembly of Clostridium tagluense strain A121.</title>
        <authorList>
            <person name="Murakami T."/>
            <person name="Segawa T."/>
            <person name="Shcherbakova V.A."/>
            <person name="Mori H."/>
            <person name="Yoshimura Y."/>
        </authorList>
    </citation>
    <scope>NUCLEOTIDE SEQUENCE [LARGE SCALE GENOMIC DNA]</scope>
    <source>
        <strain evidence="1 2">A121</strain>
    </source>
</reference>